<protein>
    <submittedName>
        <fullName evidence="2">Uncharacterized protein</fullName>
    </submittedName>
</protein>
<reference evidence="2" key="1">
    <citation type="submission" date="2021-01" db="EMBL/GenBank/DDBJ databases">
        <authorList>
            <person name="Li R."/>
            <person name="Bekaert M."/>
        </authorList>
    </citation>
    <scope>NUCLEOTIDE SEQUENCE</scope>
    <source>
        <strain evidence="2">Farmed</strain>
    </source>
</reference>
<dbReference type="EMBL" id="CAHIKZ030001872">
    <property type="protein sequence ID" value="CAE1276152.1"/>
    <property type="molecule type" value="Genomic_DNA"/>
</dbReference>
<keyword evidence="1" id="KW-0472">Membrane</keyword>
<name>A0A812CLU1_ACAPH</name>
<keyword evidence="1" id="KW-1133">Transmembrane helix</keyword>
<gene>
    <name evidence="2" type="ORF">SPHA_39871</name>
</gene>
<accession>A0A812CLU1</accession>
<dbReference type="Proteomes" id="UP000597762">
    <property type="component" value="Unassembled WGS sequence"/>
</dbReference>
<organism evidence="2 3">
    <name type="scientific">Acanthosepion pharaonis</name>
    <name type="common">Pharaoh cuttlefish</name>
    <name type="synonym">Sepia pharaonis</name>
    <dbReference type="NCBI Taxonomy" id="158019"/>
    <lineage>
        <taxon>Eukaryota</taxon>
        <taxon>Metazoa</taxon>
        <taxon>Spiralia</taxon>
        <taxon>Lophotrochozoa</taxon>
        <taxon>Mollusca</taxon>
        <taxon>Cephalopoda</taxon>
        <taxon>Coleoidea</taxon>
        <taxon>Decapodiformes</taxon>
        <taxon>Sepiida</taxon>
        <taxon>Sepiina</taxon>
        <taxon>Sepiidae</taxon>
        <taxon>Acanthosepion</taxon>
    </lineage>
</organism>
<comment type="caution">
    <text evidence="2">The sequence shown here is derived from an EMBL/GenBank/DDBJ whole genome shotgun (WGS) entry which is preliminary data.</text>
</comment>
<evidence type="ECO:0000313" key="3">
    <source>
        <dbReference type="Proteomes" id="UP000597762"/>
    </source>
</evidence>
<dbReference type="AlphaFoldDB" id="A0A812CLU1"/>
<feature type="transmembrane region" description="Helical" evidence="1">
    <location>
        <begin position="383"/>
        <end position="403"/>
    </location>
</feature>
<proteinExistence type="predicted"/>
<sequence length="406" mass="44611">MVYSGLRSIPKFLSIRLSSGPPRGGGQQRGFLISSRSHFWSGGPSGWDGAWMIAPFHSTPLSLQFISILRAFLPLWGQRSCSNWGHPASYSFMGDPAAFPGLFAFLVGGNSALVNLMPNLQSPVAVHHRTLCAYSPQVVQLAPRDLGSPPQLVGQSRAMCPAIHTASPILVYSALPPIFLYFFFRVPCPNLLLLFPYLGAPEASRYATPYSVPKSFTVASCFNGRGQGARSILQDVTPQLPIAQRIHILHGFPISLPVSEQLPNCLNGCALTGVLSDQGRLQLCPISIPAAHPKRGQSHASDQSAESHRNFGDSHLSLPATLILRLITTTFPLFNKRQQKKKKGKLASHNIDTPTECNVEEIAHNNYTLADLRATSEPRTKKLTYLSLLYVFLFSLLLFFLFFKPF</sequence>
<evidence type="ECO:0000256" key="1">
    <source>
        <dbReference type="SAM" id="Phobius"/>
    </source>
</evidence>
<keyword evidence="1" id="KW-0812">Transmembrane</keyword>
<evidence type="ECO:0000313" key="2">
    <source>
        <dbReference type="EMBL" id="CAE1276152.1"/>
    </source>
</evidence>
<keyword evidence="3" id="KW-1185">Reference proteome</keyword>